<dbReference type="PANTHER" id="PTHR43884:SF20">
    <property type="entry name" value="ACYL-COA DEHYDROGENASE FADE28"/>
    <property type="match status" value="1"/>
</dbReference>
<dbReference type="GO" id="GO:0016491">
    <property type="term" value="F:oxidoreductase activity"/>
    <property type="evidence" value="ECO:0007669"/>
    <property type="project" value="UniProtKB-KW"/>
</dbReference>
<comment type="caution">
    <text evidence="8">The sequence shown here is derived from an EMBL/GenBank/DDBJ whole genome shotgun (WGS) entry which is preliminary data.</text>
</comment>
<keyword evidence="4" id="KW-0274">FAD</keyword>
<dbReference type="InterPro" id="IPR036250">
    <property type="entry name" value="AcylCo_DH-like_C"/>
</dbReference>
<keyword evidence="5 8" id="KW-0560">Oxidoreductase</keyword>
<evidence type="ECO:0000256" key="1">
    <source>
        <dbReference type="ARBA" id="ARBA00001974"/>
    </source>
</evidence>
<keyword evidence="3" id="KW-0285">Flavoprotein</keyword>
<dbReference type="InterPro" id="IPR037069">
    <property type="entry name" value="AcylCoA_DH/ox_N_sf"/>
</dbReference>
<evidence type="ECO:0000259" key="7">
    <source>
        <dbReference type="Pfam" id="PF02771"/>
    </source>
</evidence>
<dbReference type="Pfam" id="PF02771">
    <property type="entry name" value="Acyl-CoA_dh_N"/>
    <property type="match status" value="1"/>
</dbReference>
<dbReference type="Gene3D" id="1.20.140.10">
    <property type="entry name" value="Butyryl-CoA Dehydrogenase, subunit A, domain 3"/>
    <property type="match status" value="1"/>
</dbReference>
<comment type="similarity">
    <text evidence="2">Belongs to the acyl-CoA dehydrogenase family.</text>
</comment>
<evidence type="ECO:0000313" key="8">
    <source>
        <dbReference type="EMBL" id="CAG9168827.1"/>
    </source>
</evidence>
<evidence type="ECO:0000256" key="4">
    <source>
        <dbReference type="ARBA" id="ARBA00022827"/>
    </source>
</evidence>
<dbReference type="Pfam" id="PF00441">
    <property type="entry name" value="Acyl-CoA_dh_1"/>
    <property type="match status" value="1"/>
</dbReference>
<dbReference type="RefSeq" id="WP_222204579.1">
    <property type="nucleotide sequence ID" value="NZ_CAJZAH010000001.1"/>
</dbReference>
<dbReference type="Proteomes" id="UP000721236">
    <property type="component" value="Unassembled WGS sequence"/>
</dbReference>
<dbReference type="InterPro" id="IPR013786">
    <property type="entry name" value="AcylCoA_DH/ox_N"/>
</dbReference>
<evidence type="ECO:0000256" key="5">
    <source>
        <dbReference type="ARBA" id="ARBA00023002"/>
    </source>
</evidence>
<gene>
    <name evidence="8" type="primary">caiA_1</name>
    <name evidence="8" type="ORF">LMG21510_01258</name>
</gene>
<name>A0ABM8WN37_9BURK</name>
<evidence type="ECO:0000256" key="2">
    <source>
        <dbReference type="ARBA" id="ARBA00009347"/>
    </source>
</evidence>
<dbReference type="EMBL" id="CAJZAH010000001">
    <property type="protein sequence ID" value="CAG9168827.1"/>
    <property type="molecule type" value="Genomic_DNA"/>
</dbReference>
<dbReference type="SUPFAM" id="SSF56645">
    <property type="entry name" value="Acyl-CoA dehydrogenase NM domain-like"/>
    <property type="match status" value="1"/>
</dbReference>
<dbReference type="PANTHER" id="PTHR43884">
    <property type="entry name" value="ACYL-COA DEHYDROGENASE"/>
    <property type="match status" value="1"/>
</dbReference>
<reference evidence="8 9" key="1">
    <citation type="submission" date="2021-08" db="EMBL/GenBank/DDBJ databases">
        <authorList>
            <person name="Peeters C."/>
        </authorList>
    </citation>
    <scope>NUCLEOTIDE SEQUENCE [LARGE SCALE GENOMIC DNA]</scope>
    <source>
        <strain evidence="8 9">LMG 21510</strain>
    </source>
</reference>
<comment type="cofactor">
    <cofactor evidence="1">
        <name>FAD</name>
        <dbReference type="ChEBI" id="CHEBI:57692"/>
    </cofactor>
</comment>
<evidence type="ECO:0000259" key="6">
    <source>
        <dbReference type="Pfam" id="PF00441"/>
    </source>
</evidence>
<feature type="domain" description="Acyl-CoA dehydrogenase/oxidase N-terminal" evidence="7">
    <location>
        <begin position="3"/>
        <end position="85"/>
    </location>
</feature>
<proteinExistence type="inferred from homology"/>
<dbReference type="InterPro" id="IPR009075">
    <property type="entry name" value="AcylCo_DH/oxidase_C"/>
</dbReference>
<protein>
    <submittedName>
        <fullName evidence="8">Crotonobetainyl-CoA reductase</fullName>
        <ecNumber evidence="8">1.3.8.13</ecNumber>
    </submittedName>
</protein>
<organism evidence="8 9">
    <name type="scientific">Cupriavidus respiraculi</name>
    <dbReference type="NCBI Taxonomy" id="195930"/>
    <lineage>
        <taxon>Bacteria</taxon>
        <taxon>Pseudomonadati</taxon>
        <taxon>Pseudomonadota</taxon>
        <taxon>Betaproteobacteria</taxon>
        <taxon>Burkholderiales</taxon>
        <taxon>Burkholderiaceae</taxon>
        <taxon>Cupriavidus</taxon>
    </lineage>
</organism>
<dbReference type="Gene3D" id="1.10.540.10">
    <property type="entry name" value="Acyl-CoA dehydrogenase/oxidase, N-terminal domain"/>
    <property type="match status" value="1"/>
</dbReference>
<dbReference type="SUPFAM" id="SSF47203">
    <property type="entry name" value="Acyl-CoA dehydrogenase C-terminal domain-like"/>
    <property type="match status" value="1"/>
</dbReference>
<sequence>MNELERMLAESAERLFGNEVTPTRIDALENGMWPAQLWERVEDSGLTRVFAAEADGGAQASWEEALPVLLAAARAPLPFADTAVAGWLLARLGLPMPAGPLGIADLARPPAATLQGGAWRLAESVDVPWGRYVGHVLVRAVDTDAAARQGAPGAPVWLLAPVEGGAVQTGANLANEPRDRLTFGPVPATAAAPGDPAGLPGPAATLGALMRAIAIAGVLQHVLNQTVQYANERTQFGRPIGKFQAVQQQLAVLANETVAARMAVATACARAGQPDWAWQAMVAKVVCGQAAGRAASIAHQVHGAIGFTHEHSLHQSTRRLWAWRAEYGSEAHWAGEIGRRAIRRGGDALWTDLTATVGD</sequence>
<feature type="domain" description="Acyl-CoA dehydrogenase/oxidase C-terminal" evidence="6">
    <location>
        <begin position="207"/>
        <end position="339"/>
    </location>
</feature>
<keyword evidence="9" id="KW-1185">Reference proteome</keyword>
<evidence type="ECO:0000256" key="3">
    <source>
        <dbReference type="ARBA" id="ARBA00022630"/>
    </source>
</evidence>
<dbReference type="InterPro" id="IPR009100">
    <property type="entry name" value="AcylCoA_DH/oxidase_NM_dom_sf"/>
</dbReference>
<dbReference type="EC" id="1.3.8.13" evidence="8"/>
<evidence type="ECO:0000313" key="9">
    <source>
        <dbReference type="Proteomes" id="UP000721236"/>
    </source>
</evidence>
<accession>A0ABM8WN37</accession>